<sequence>QCVVPDLHNLESESIVEYSFRWMWIVDICSQSLFTKQNTAVVLSERINIA</sequence>
<dbReference type="Proteomes" id="UP000324800">
    <property type="component" value="Unassembled WGS sequence"/>
</dbReference>
<accession>A0A5J4TIR8</accession>
<proteinExistence type="predicted"/>
<gene>
    <name evidence="1" type="ORF">EZS28_046822</name>
</gene>
<protein>
    <submittedName>
        <fullName evidence="1">Uncharacterized protein</fullName>
    </submittedName>
</protein>
<comment type="caution">
    <text evidence="1">The sequence shown here is derived from an EMBL/GenBank/DDBJ whole genome shotgun (WGS) entry which is preliminary data.</text>
</comment>
<evidence type="ECO:0000313" key="1">
    <source>
        <dbReference type="EMBL" id="KAA6357650.1"/>
    </source>
</evidence>
<organism evidence="1 2">
    <name type="scientific">Streblomastix strix</name>
    <dbReference type="NCBI Taxonomy" id="222440"/>
    <lineage>
        <taxon>Eukaryota</taxon>
        <taxon>Metamonada</taxon>
        <taxon>Preaxostyla</taxon>
        <taxon>Oxymonadida</taxon>
        <taxon>Streblomastigidae</taxon>
        <taxon>Streblomastix</taxon>
    </lineage>
</organism>
<feature type="non-terminal residue" evidence="1">
    <location>
        <position position="1"/>
    </location>
</feature>
<dbReference type="AlphaFoldDB" id="A0A5J4TIR8"/>
<name>A0A5J4TIR8_9EUKA</name>
<dbReference type="EMBL" id="SNRW01031077">
    <property type="protein sequence ID" value="KAA6357650.1"/>
    <property type="molecule type" value="Genomic_DNA"/>
</dbReference>
<evidence type="ECO:0000313" key="2">
    <source>
        <dbReference type="Proteomes" id="UP000324800"/>
    </source>
</evidence>
<reference evidence="1 2" key="1">
    <citation type="submission" date="2019-03" db="EMBL/GenBank/DDBJ databases">
        <title>Single cell metagenomics reveals metabolic interactions within the superorganism composed of flagellate Streblomastix strix and complex community of Bacteroidetes bacteria on its surface.</title>
        <authorList>
            <person name="Treitli S.C."/>
            <person name="Kolisko M."/>
            <person name="Husnik F."/>
            <person name="Keeling P."/>
            <person name="Hampl V."/>
        </authorList>
    </citation>
    <scope>NUCLEOTIDE SEQUENCE [LARGE SCALE GENOMIC DNA]</scope>
    <source>
        <strain evidence="1">ST1C</strain>
    </source>
</reference>